<comment type="caution">
    <text evidence="10">The sequence shown here is derived from an EMBL/GenBank/DDBJ whole genome shotgun (WGS) entry which is preliminary data.</text>
</comment>
<evidence type="ECO:0000313" key="10">
    <source>
        <dbReference type="EMBL" id="RHA17414.1"/>
    </source>
</evidence>
<dbReference type="NCBIfam" id="TIGR01734">
    <property type="entry name" value="D-ala-DACP-lig"/>
    <property type="match status" value="1"/>
</dbReference>
<feature type="binding site" evidence="7">
    <location>
        <position position="392"/>
    </location>
    <ligand>
        <name>ATP</name>
        <dbReference type="ChEBI" id="CHEBI:30616"/>
    </ligand>
</feature>
<keyword evidence="2 7" id="KW-0436">Ligase</keyword>
<feature type="domain" description="AMP-dependent synthetase/ligase" evidence="8">
    <location>
        <begin position="11"/>
        <end position="365"/>
    </location>
</feature>
<dbReference type="EMBL" id="QSFD01000009">
    <property type="protein sequence ID" value="RHA17414.1"/>
    <property type="molecule type" value="Genomic_DNA"/>
</dbReference>
<evidence type="ECO:0000256" key="7">
    <source>
        <dbReference type="HAMAP-Rule" id="MF_00593"/>
    </source>
</evidence>
<comment type="function">
    <text evidence="5 7">Catalyzes the first step in the D-alanylation of lipoteichoic acid (LTA), the activation of D-alanine and its transfer onto the D-alanyl carrier protein (Dcp) DltC. In an ATP-dependent two-step reaction, forms a high energy D-alanyl-AMP intermediate, followed by transfer of the D-alanyl residue as a thiol ester to the phosphopantheinyl prosthetic group of the Dcp. D-alanylation of LTA plays an important role in modulating the properties of the cell wall in Gram-positive bacteria, influencing the net charge of the cell wall.</text>
</comment>
<dbReference type="FunFam" id="3.30.300.30:FF:000012">
    <property type="entry name" value="D-alanine--D-alanyl carrier protein ligase"/>
    <property type="match status" value="1"/>
</dbReference>
<feature type="binding site" evidence="7">
    <location>
        <position position="302"/>
    </location>
    <ligand>
        <name>D-alanine</name>
        <dbReference type="ChEBI" id="CHEBI:57416"/>
    </ligand>
</feature>
<dbReference type="SUPFAM" id="SSF56801">
    <property type="entry name" value="Acetyl-CoA synthetase-like"/>
    <property type="match status" value="1"/>
</dbReference>
<dbReference type="InterPro" id="IPR045851">
    <property type="entry name" value="AMP-bd_C_sf"/>
</dbReference>
<dbReference type="PROSITE" id="PS00455">
    <property type="entry name" value="AMP_BINDING"/>
    <property type="match status" value="1"/>
</dbReference>
<dbReference type="Pfam" id="PF00501">
    <property type="entry name" value="AMP-binding"/>
    <property type="match status" value="1"/>
</dbReference>
<proteinExistence type="inferred from homology"/>
<dbReference type="InterPro" id="IPR020845">
    <property type="entry name" value="AMP-binding_CS"/>
</dbReference>
<feature type="binding site" evidence="7">
    <location>
        <begin position="150"/>
        <end position="151"/>
    </location>
    <ligand>
        <name>ATP</name>
        <dbReference type="ChEBI" id="CHEBI:30616"/>
    </ligand>
</feature>
<feature type="domain" description="AMP-binding enzyme C-terminal" evidence="9">
    <location>
        <begin position="423"/>
        <end position="500"/>
    </location>
</feature>
<name>A0A413R691_9FIRM</name>
<dbReference type="InterPro" id="IPR044507">
    <property type="entry name" value="DltA-like"/>
</dbReference>
<dbReference type="GO" id="GO:0005737">
    <property type="term" value="C:cytoplasm"/>
    <property type="evidence" value="ECO:0007669"/>
    <property type="project" value="UniProtKB-SubCell"/>
</dbReference>
<feature type="binding site" evidence="7">
    <location>
        <begin position="293"/>
        <end position="298"/>
    </location>
    <ligand>
        <name>ATP</name>
        <dbReference type="ChEBI" id="CHEBI:30616"/>
    </ligand>
</feature>
<gene>
    <name evidence="7 10" type="primary">dltA</name>
    <name evidence="10" type="ORF">DW944_09505</name>
</gene>
<keyword evidence="11" id="KW-1185">Reference proteome</keyword>
<evidence type="ECO:0000259" key="8">
    <source>
        <dbReference type="Pfam" id="PF00501"/>
    </source>
</evidence>
<dbReference type="AlphaFoldDB" id="A0A413R691"/>
<dbReference type="NCBIfam" id="NF003417">
    <property type="entry name" value="PRK04813.1"/>
    <property type="match status" value="1"/>
</dbReference>
<feature type="binding site" evidence="7">
    <location>
        <position position="500"/>
    </location>
    <ligand>
        <name>D-alanine</name>
        <dbReference type="ChEBI" id="CHEBI:57416"/>
    </ligand>
</feature>
<keyword evidence="3 7" id="KW-0547">Nucleotide-binding</keyword>
<feature type="binding site" evidence="7">
    <location>
        <position position="500"/>
    </location>
    <ligand>
        <name>ATP</name>
        <dbReference type="ChEBI" id="CHEBI:30616"/>
    </ligand>
</feature>
<dbReference type="GO" id="GO:0047473">
    <property type="term" value="F:D-alanine [D-alanyl carrier protein] ligase activity"/>
    <property type="evidence" value="ECO:0007669"/>
    <property type="project" value="UniProtKB-UniRule"/>
</dbReference>
<dbReference type="GO" id="GO:0070395">
    <property type="term" value="P:lipoteichoic acid biosynthetic process"/>
    <property type="evidence" value="ECO:0007669"/>
    <property type="project" value="UniProtKB-UniRule"/>
</dbReference>
<protein>
    <recommendedName>
        <fullName evidence="7">D-alanine--D-alanyl carrier protein ligase</fullName>
        <shortName evidence="7">DCL</shortName>
        <ecNumber evidence="7">6.2.1.54</ecNumber>
    </recommendedName>
    <alternativeName>
        <fullName evidence="7">D-alanine--poly(phosphoribitol) ligase subunit 1</fullName>
    </alternativeName>
    <alternativeName>
        <fullName evidence="7">D-alanine-activating enzyme</fullName>
        <shortName evidence="7">DAE</shortName>
    </alternativeName>
</protein>
<evidence type="ECO:0000256" key="6">
    <source>
        <dbReference type="ARBA" id="ARBA00061336"/>
    </source>
</evidence>
<comment type="similarity">
    <text evidence="6 7">Belongs to the ATP-dependent AMP-binding enzyme family. DltA subfamily.</text>
</comment>
<dbReference type="PANTHER" id="PTHR45398:SF1">
    <property type="entry name" value="ENZYME, PUTATIVE (JCVI)-RELATED"/>
    <property type="match status" value="1"/>
</dbReference>
<dbReference type="Gene3D" id="3.30.300.30">
    <property type="match status" value="1"/>
</dbReference>
<feature type="binding site" evidence="7">
    <location>
        <position position="198"/>
    </location>
    <ligand>
        <name>D-alanine</name>
        <dbReference type="ChEBI" id="CHEBI:57416"/>
    </ligand>
</feature>
<feature type="binding site" evidence="7">
    <location>
        <begin position="403"/>
        <end position="406"/>
    </location>
    <ligand>
        <name>ATP</name>
        <dbReference type="ChEBI" id="CHEBI:30616"/>
    </ligand>
</feature>
<dbReference type="Pfam" id="PF13193">
    <property type="entry name" value="AMP-binding_C"/>
    <property type="match status" value="1"/>
</dbReference>
<dbReference type="InterPro" id="IPR042099">
    <property type="entry name" value="ANL_N_sf"/>
</dbReference>
<dbReference type="InterPro" id="IPR010072">
    <property type="entry name" value="DltA"/>
</dbReference>
<accession>A0A413R691</accession>
<organism evidence="10 11">
    <name type="scientific">Eubacterium ventriosum</name>
    <dbReference type="NCBI Taxonomy" id="39496"/>
    <lineage>
        <taxon>Bacteria</taxon>
        <taxon>Bacillati</taxon>
        <taxon>Bacillota</taxon>
        <taxon>Clostridia</taxon>
        <taxon>Eubacteriales</taxon>
        <taxon>Eubacteriaceae</taxon>
        <taxon>Eubacterium</taxon>
    </lineage>
</organism>
<dbReference type="Gene3D" id="3.40.50.12780">
    <property type="entry name" value="N-terminal domain of ligase-like"/>
    <property type="match status" value="1"/>
</dbReference>
<keyword evidence="1 7" id="KW-0963">Cytoplasm</keyword>
<keyword evidence="4 7" id="KW-0067">ATP-binding</keyword>
<comment type="catalytic activity">
    <reaction evidence="7">
        <text>holo-[D-alanyl-carrier protein] + D-alanine + ATP = D-alanyl-[D-alanyl-carrier protein] + AMP + diphosphate</text>
        <dbReference type="Rhea" id="RHEA:55132"/>
        <dbReference type="Rhea" id="RHEA-COMP:14102"/>
        <dbReference type="Rhea" id="RHEA-COMP:14103"/>
        <dbReference type="ChEBI" id="CHEBI:30616"/>
        <dbReference type="ChEBI" id="CHEBI:33019"/>
        <dbReference type="ChEBI" id="CHEBI:57416"/>
        <dbReference type="ChEBI" id="CHEBI:64479"/>
        <dbReference type="ChEBI" id="CHEBI:138620"/>
        <dbReference type="ChEBI" id="CHEBI:456215"/>
        <dbReference type="EC" id="6.2.1.54"/>
    </reaction>
</comment>
<dbReference type="PANTHER" id="PTHR45398">
    <property type="match status" value="1"/>
</dbReference>
<comment type="subcellular location">
    <subcellularLocation>
        <location evidence="7">Cytoplasm</location>
    </subcellularLocation>
</comment>
<dbReference type="Proteomes" id="UP000284779">
    <property type="component" value="Unassembled WGS sequence"/>
</dbReference>
<evidence type="ECO:0000256" key="3">
    <source>
        <dbReference type="ARBA" id="ARBA00022741"/>
    </source>
</evidence>
<evidence type="ECO:0000259" key="9">
    <source>
        <dbReference type="Pfam" id="PF13193"/>
    </source>
</evidence>
<dbReference type="CDD" id="cd05945">
    <property type="entry name" value="DltA"/>
    <property type="match status" value="1"/>
</dbReference>
<evidence type="ECO:0000256" key="2">
    <source>
        <dbReference type="ARBA" id="ARBA00022598"/>
    </source>
</evidence>
<dbReference type="InterPro" id="IPR025110">
    <property type="entry name" value="AMP-bd_C"/>
</dbReference>
<sequence length="510" mass="57669">MNILENIKYYAATSESRIAIKSGDSVLTYKQLEEYSNRLAAWINRNLSSNKVPIVVYGHKNPYMIVCFLACVKSGRAYCPQDIFIPDTRVMDTAECVNPEVIFKVEGDMDFDGYNVKNLDSIKKIIEEEQEEYCPEWATKPEDVYYILFTSGSTGKPKGVKITFDCLNNYLDWSVNLGSSKQDKEGKNFVNQAPFSFDLSVMDLYTSLACGGTLHTMTKKMQEDYNAMFEHFKQSDINVWVSTPSFADMCLSDRKFSGELIPNLEVFLFCGEVLTTATVSKLHQRFPKAKVINTYGPTESTVAVTDVEITPELLENIMSQGKSLPVGHEKKGTIIEIHGEQGEILEEGQQGEIIIIGDTVSTGYYKRDDLTKKAFFQCERNGIKYRAYHTGDAGYLKEGQLFYNGRIDLQVKLHGYRIEVEDIENNMLRLPQISHAVVLPNMKDGKVKSLTAFVTGDKGEKSDLEFSRQIKTELKEILPAYMVPKKIKYVDNIPMNSNGKADRKYLGGLL</sequence>
<evidence type="ECO:0000256" key="1">
    <source>
        <dbReference type="ARBA" id="ARBA00022490"/>
    </source>
</evidence>
<evidence type="ECO:0000256" key="5">
    <source>
        <dbReference type="ARBA" id="ARBA00054605"/>
    </source>
</evidence>
<comment type="pathway">
    <text evidence="7">Cell wall biogenesis; lipoteichoic acid biosynthesis.</text>
</comment>
<dbReference type="HAMAP" id="MF_00593">
    <property type="entry name" value="DltA"/>
    <property type="match status" value="1"/>
</dbReference>
<dbReference type="EC" id="6.2.1.54" evidence="7"/>
<evidence type="ECO:0000256" key="4">
    <source>
        <dbReference type="ARBA" id="ARBA00022840"/>
    </source>
</evidence>
<dbReference type="InterPro" id="IPR000873">
    <property type="entry name" value="AMP-dep_synth/lig_dom"/>
</dbReference>
<reference evidence="10 11" key="1">
    <citation type="submission" date="2018-08" db="EMBL/GenBank/DDBJ databases">
        <title>A genome reference for cultivated species of the human gut microbiota.</title>
        <authorList>
            <person name="Zou Y."/>
            <person name="Xue W."/>
            <person name="Luo G."/>
        </authorList>
    </citation>
    <scope>NUCLEOTIDE SEQUENCE [LARGE SCALE GENOMIC DNA]</scope>
    <source>
        <strain evidence="10 11">AM44-11BH</strain>
    </source>
</reference>
<evidence type="ECO:0000313" key="11">
    <source>
        <dbReference type="Proteomes" id="UP000284779"/>
    </source>
</evidence>
<dbReference type="GO" id="GO:0005524">
    <property type="term" value="F:ATP binding"/>
    <property type="evidence" value="ECO:0007669"/>
    <property type="project" value="UniProtKB-KW"/>
</dbReference>
<dbReference type="UniPathway" id="UPA00556"/>
<dbReference type="RefSeq" id="WP_117971112.1">
    <property type="nucleotide sequence ID" value="NZ_CAUBDO010000005.1"/>
</dbReference>